<dbReference type="SMART" id="SM00054">
    <property type="entry name" value="EFh"/>
    <property type="match status" value="3"/>
</dbReference>
<reference evidence="4" key="1">
    <citation type="submission" date="2016-09" db="EMBL/GenBank/DDBJ databases">
        <authorList>
            <person name="Hebert L."/>
            <person name="Moumen B."/>
        </authorList>
    </citation>
    <scope>NUCLEOTIDE SEQUENCE [LARGE SCALE GENOMIC DNA]</scope>
    <source>
        <strain evidence="4">OVI</strain>
    </source>
</reference>
<dbReference type="GO" id="GO:0005509">
    <property type="term" value="F:calcium ion binding"/>
    <property type="evidence" value="ECO:0007669"/>
    <property type="project" value="InterPro"/>
</dbReference>
<keyword evidence="5" id="KW-1185">Reference proteome</keyword>
<organism evidence="4 5">
    <name type="scientific">Trypanosoma equiperdum</name>
    <dbReference type="NCBI Taxonomy" id="5694"/>
    <lineage>
        <taxon>Eukaryota</taxon>
        <taxon>Discoba</taxon>
        <taxon>Euglenozoa</taxon>
        <taxon>Kinetoplastea</taxon>
        <taxon>Metakinetoplastina</taxon>
        <taxon>Trypanosomatida</taxon>
        <taxon>Trypanosomatidae</taxon>
        <taxon>Trypanosoma</taxon>
    </lineage>
</organism>
<evidence type="ECO:0000259" key="3">
    <source>
        <dbReference type="PROSITE" id="PS50222"/>
    </source>
</evidence>
<dbReference type="FunFam" id="1.10.238.10:FF:000178">
    <property type="entry name" value="Calmodulin-2 A"/>
    <property type="match status" value="1"/>
</dbReference>
<dbReference type="Proteomes" id="UP000195570">
    <property type="component" value="Unassembled WGS sequence"/>
</dbReference>
<dbReference type="PROSITE" id="PS50222">
    <property type="entry name" value="EF_HAND_2"/>
    <property type="match status" value="2"/>
</dbReference>
<evidence type="ECO:0000313" key="5">
    <source>
        <dbReference type="Proteomes" id="UP000195570"/>
    </source>
</evidence>
<dbReference type="EMBL" id="CZPT02000912">
    <property type="protein sequence ID" value="SCU68170.1"/>
    <property type="molecule type" value="Genomic_DNA"/>
</dbReference>
<dbReference type="InterPro" id="IPR011992">
    <property type="entry name" value="EF-hand-dom_pair"/>
</dbReference>
<evidence type="ECO:0000256" key="1">
    <source>
        <dbReference type="ARBA" id="ARBA00022737"/>
    </source>
</evidence>
<feature type="domain" description="EF-hand" evidence="3">
    <location>
        <begin position="8"/>
        <end position="43"/>
    </location>
</feature>
<dbReference type="PANTHER" id="PTHR23049">
    <property type="entry name" value="MYOSIN REGULATORY LIGHT CHAIN 2"/>
    <property type="match status" value="1"/>
</dbReference>
<gene>
    <name evidence="4" type="ORF">TEOVI_000531900</name>
</gene>
<dbReference type="InterPro" id="IPR018247">
    <property type="entry name" value="EF_Hand_1_Ca_BS"/>
</dbReference>
<keyword evidence="2" id="KW-0106">Calcium</keyword>
<dbReference type="Pfam" id="PF13499">
    <property type="entry name" value="EF-hand_7"/>
    <property type="match status" value="1"/>
</dbReference>
<evidence type="ECO:0000256" key="2">
    <source>
        <dbReference type="ARBA" id="ARBA00022837"/>
    </source>
</evidence>
<dbReference type="RefSeq" id="XP_067079378.1">
    <property type="nucleotide sequence ID" value="XM_067223277.1"/>
</dbReference>
<dbReference type="VEuPathDB" id="TriTrypDB:TEOVI_000531900"/>
<dbReference type="InterPro" id="IPR050403">
    <property type="entry name" value="Myosin_RLC"/>
</dbReference>
<dbReference type="SUPFAM" id="SSF47473">
    <property type="entry name" value="EF-hand"/>
    <property type="match status" value="1"/>
</dbReference>
<dbReference type="GO" id="GO:0043226">
    <property type="term" value="C:organelle"/>
    <property type="evidence" value="ECO:0007669"/>
    <property type="project" value="UniProtKB-ARBA"/>
</dbReference>
<name>A0A1G4I878_TRYEQ</name>
<dbReference type="PROSITE" id="PS00018">
    <property type="entry name" value="EF_HAND_1"/>
    <property type="match status" value="1"/>
</dbReference>
<dbReference type="AlphaFoldDB" id="A0A1G4I878"/>
<dbReference type="InterPro" id="IPR002048">
    <property type="entry name" value="EF_hand_dom"/>
</dbReference>
<protein>
    <submittedName>
        <fullName evidence="4">Calmodulin, putative</fullName>
    </submittedName>
</protein>
<keyword evidence="1" id="KW-0677">Repeat</keyword>
<feature type="domain" description="EF-hand" evidence="3">
    <location>
        <begin position="121"/>
        <end position="156"/>
    </location>
</feature>
<comment type="caution">
    <text evidence="4">The sequence shown here is derived from an EMBL/GenBank/DDBJ whole genome shotgun (WGS) entry which is preliminary data.</text>
</comment>
<proteinExistence type="predicted"/>
<evidence type="ECO:0000313" key="4">
    <source>
        <dbReference type="EMBL" id="SCU68170.1"/>
    </source>
</evidence>
<dbReference type="CDD" id="cd00051">
    <property type="entry name" value="EFh"/>
    <property type="match status" value="1"/>
</dbReference>
<sequence>MANAVSEKELEEFREMFDLVDTTRSGRISCTELRRLMETLRLRPTEEELEHMLRSADGNDPDNGIDFDGFVAMMSKRVQTDYTPEQLRTAFKLFETDDMPTGFVSTEVLTHALVSYGTEKLTHDDAIRLLSTLDPDRTGRINYLEFVSLVGGGGVM</sequence>
<dbReference type="GeneID" id="92379259"/>
<accession>A0A1G4I878</accession>
<dbReference type="Gene3D" id="1.10.238.10">
    <property type="entry name" value="EF-hand"/>
    <property type="match status" value="2"/>
</dbReference>